<dbReference type="STRING" id="71139.A0A058ZTM3"/>
<proteinExistence type="predicted"/>
<evidence type="ECO:0000313" key="2">
    <source>
        <dbReference type="EMBL" id="KCW44375.1"/>
    </source>
</evidence>
<gene>
    <name evidence="2" type="ORF">EUGRSUZ_L02147</name>
</gene>
<reference evidence="1" key="2">
    <citation type="journal article" date="2014" name="Nature">
        <title>The genome of Eucalyptus grandis.</title>
        <authorList>
            <person name="Myburg A.A."/>
            <person name="Grattapaglia D."/>
            <person name="Tuskan G.A."/>
            <person name="Hellsten U."/>
            <person name="Hayes R.D."/>
            <person name="Grimwood J."/>
            <person name="Jenkins J."/>
            <person name="Lindquist E."/>
            <person name="Tice H."/>
            <person name="Bauer D."/>
            <person name="Goodstein D.M."/>
            <person name="Dubchak I."/>
            <person name="Poliakov A."/>
            <person name="Mizrachi E."/>
            <person name="Kullan A.R."/>
            <person name="Hussey S.G."/>
            <person name="Pinard D."/>
            <person name="van der Merwe K."/>
            <person name="Singh P."/>
            <person name="van Jaarsveld I."/>
            <person name="Silva-Junior O.B."/>
            <person name="Togawa R.C."/>
            <person name="Pappas M.R."/>
            <person name="Faria D.A."/>
            <person name="Sansaloni C.P."/>
            <person name="Petroli C.D."/>
            <person name="Yang X."/>
            <person name="Ranjan P."/>
            <person name="Tschaplinski T.J."/>
            <person name="Ye C.Y."/>
            <person name="Li T."/>
            <person name="Sterck L."/>
            <person name="Vanneste K."/>
            <person name="Murat F."/>
            <person name="Soler M."/>
            <person name="Clemente H.S."/>
            <person name="Saidi N."/>
            <person name="Cassan-Wang H."/>
            <person name="Dunand C."/>
            <person name="Hefer C.A."/>
            <person name="Bornberg-Bauer E."/>
            <person name="Kersting A.R."/>
            <person name="Vining K."/>
            <person name="Amarasinghe V."/>
            <person name="Ranik M."/>
            <person name="Naithani S."/>
            <person name="Elser J."/>
            <person name="Boyd A.E."/>
            <person name="Liston A."/>
            <person name="Spatafora J.W."/>
            <person name="Dharmwardhana P."/>
            <person name="Raja R."/>
            <person name="Sullivan C."/>
            <person name="Romanel E."/>
            <person name="Alves-Ferreira M."/>
            <person name="Kulheim C."/>
            <person name="Foley W."/>
            <person name="Carocha V."/>
            <person name="Paiva J."/>
            <person name="Kudrna D."/>
            <person name="Brommonschenkel S.H."/>
            <person name="Pasquali G."/>
            <person name="Byrne M."/>
            <person name="Rigault P."/>
            <person name="Tibbits J."/>
            <person name="Spokevicius A."/>
            <person name="Jones R.C."/>
            <person name="Steane D.A."/>
            <person name="Vaillancourt R.E."/>
            <person name="Potts B.M."/>
            <person name="Joubert F."/>
            <person name="Barry K."/>
            <person name="Pappas G.J."/>
            <person name="Strauss S.H."/>
            <person name="Jaiswal P."/>
            <person name="Grima-Pettenati J."/>
            <person name="Salse J."/>
            <person name="Van de Peer Y."/>
            <person name="Rokhsar D.S."/>
            <person name="Schmutz J."/>
        </authorList>
    </citation>
    <scope>NUCLEOTIDE SEQUENCE</scope>
    <source>
        <tissue evidence="1">Leaf extractions</tissue>
    </source>
</reference>
<evidence type="ECO:0000313" key="1">
    <source>
        <dbReference type="EMBL" id="KAK2631995.1"/>
    </source>
</evidence>
<name>A0A058ZTM3_EUCGR</name>
<dbReference type="PANTHER" id="PTHR36743:SF1">
    <property type="entry name" value="OS04G0495300 PROTEIN"/>
    <property type="match status" value="1"/>
</dbReference>
<protein>
    <submittedName>
        <fullName evidence="2">Uncharacterized protein</fullName>
    </submittedName>
</protein>
<dbReference type="PANTHER" id="PTHR36743">
    <property type="entry name" value="OS04G0495300 PROTEIN"/>
    <property type="match status" value="1"/>
</dbReference>
<reference evidence="2" key="1">
    <citation type="submission" date="2013-07" db="EMBL/GenBank/DDBJ databases">
        <title>The genome of Eucalyptus grandis.</title>
        <authorList>
            <person name="Schmutz J."/>
            <person name="Hayes R."/>
            <person name="Myburg A."/>
            <person name="Tuskan G."/>
            <person name="Grattapaglia D."/>
            <person name="Rokhsar D.S."/>
        </authorList>
    </citation>
    <scope>NUCLEOTIDE SEQUENCE</scope>
    <source>
        <tissue evidence="2">Leaf extractions</tissue>
    </source>
</reference>
<evidence type="ECO:0000313" key="3">
    <source>
        <dbReference type="Proteomes" id="UP000030711"/>
    </source>
</evidence>
<accession>A0A058ZTM3</accession>
<keyword evidence="3" id="KW-1185">Reference proteome</keyword>
<sequence length="141" mass="14533">CDLAYAHCLSLTQHAFDSIFPYQLSSAAAHLHRSLSPPSLLVSRLTAPSVSPACHRPLPTFGGGDGPQLLGAAEFREWAVELFASAVVESAGRVVLTRVLIGVAGITGVGIAMGSEKEVIGSVIGVYELGVATSIYLGLSG</sequence>
<dbReference type="EMBL" id="KK199380">
    <property type="protein sequence ID" value="KCW44375.1"/>
    <property type="molecule type" value="Genomic_DNA"/>
</dbReference>
<dbReference type="AlphaFoldDB" id="A0A058ZTM3"/>
<dbReference type="OMA" id="KWVPSPP"/>
<reference evidence="1" key="3">
    <citation type="submission" date="2023-04" db="EMBL/GenBank/DDBJ databases">
        <title>WGS assembly of Eucalyptus grandis.</title>
        <authorList>
            <person name="Myburg A."/>
            <person name="Grattapaglia D."/>
            <person name="Tuskan G."/>
            <person name="Hellsten U."/>
            <person name="Hayes R."/>
            <person name="Grimwood J."/>
            <person name="Jenkins J."/>
            <person name="Lindquist E."/>
            <person name="Tice H."/>
            <person name="Bauer D."/>
            <person name="Goodstein D."/>
            <person name="Dubchak I."/>
            <person name="Poliakov A."/>
            <person name="Mizrachi E."/>
            <person name="Kullan A."/>
            <person name="Hussey S."/>
            <person name="Pinard D."/>
            <person name="Van D."/>
            <person name="Singh P."/>
            <person name="Van J."/>
            <person name="Silva-Junior O."/>
            <person name="Togawa R."/>
            <person name="Pappas M."/>
            <person name="Faria D."/>
            <person name="Sansaloni C."/>
            <person name="Petroli C."/>
            <person name="Yang X."/>
            <person name="Ranjan P."/>
            <person name="Tschaplinski T."/>
            <person name="Ye C."/>
            <person name="Li T."/>
            <person name="Sterck L."/>
            <person name="Vanneste K."/>
            <person name="Murat F."/>
            <person name="Soler M."/>
            <person name="Clemente H."/>
            <person name="Saidi N."/>
            <person name="Cassan-Wang H."/>
            <person name="Dunand C."/>
            <person name="Hefer C."/>
            <person name="Bornberg-Bauer E."/>
            <person name="Kersting A."/>
            <person name="Vining K."/>
            <person name="Amarasinghe V."/>
            <person name="Ranik M."/>
            <person name="Naithani S."/>
            <person name="Elser J."/>
            <person name="Boyd A."/>
            <person name="Liston A."/>
            <person name="Spatafora J."/>
            <person name="Dharmwardhana P."/>
            <person name="Raja R."/>
            <person name="Sullivan C."/>
            <person name="Romanel E."/>
            <person name="Alves-Ferreira M."/>
            <person name="Kulheim C."/>
            <person name="Foley W."/>
            <person name="Carocha V."/>
            <person name="Paiva J."/>
            <person name="Kudrna D."/>
            <person name="Brommonschenkel S."/>
            <person name="Pasquali G."/>
            <person name="Byrne M."/>
            <person name="Rigault P."/>
            <person name="Tibbits J."/>
            <person name="Spokevicius A."/>
            <person name="Jones R."/>
            <person name="Steane D."/>
            <person name="Vaillancourt R."/>
            <person name="Potts B."/>
            <person name="Joubert F."/>
            <person name="Barry K."/>
            <person name="Pappas G."/>
            <person name="Strauss S."/>
            <person name="Jaiswal P."/>
            <person name="Grima-Pettenati J."/>
            <person name="Salse J."/>
            <person name="Van D."/>
            <person name="Rokhsar D."/>
            <person name="Schmutz J."/>
        </authorList>
    </citation>
    <scope>NUCLEOTIDE SEQUENCE</scope>
    <source>
        <tissue evidence="1">Leaf extractions</tissue>
    </source>
</reference>
<dbReference type="Proteomes" id="UP000030711">
    <property type="component" value="Unassembled WGS sequence"/>
</dbReference>
<dbReference type="FunCoup" id="A0A058ZTM3">
    <property type="interactions" value="261"/>
</dbReference>
<reference evidence="1" key="4">
    <citation type="submission" date="2023-07" db="EMBL/GenBank/DDBJ databases">
        <authorList>
            <person name="Myburg A.A."/>
            <person name="Grattapaglia D."/>
            <person name="Tuskan G.A."/>
            <person name="Hellsten U."/>
            <person name="Hayes R.D."/>
            <person name="Grimwood J."/>
            <person name="Jenkins J."/>
            <person name="Lindquist E."/>
            <person name="Tice H."/>
            <person name="Bauer D."/>
            <person name="Goodstein D.M."/>
            <person name="Dubchak I."/>
            <person name="Poliakov A."/>
            <person name="Mizrachi E."/>
            <person name="Kullan A.R."/>
            <person name="Hussey S.G."/>
            <person name="Pinard D."/>
            <person name="Van D.M."/>
            <person name="Singh P."/>
            <person name="Van J.I."/>
            <person name="Silva-Junior O.B."/>
            <person name="Togawa R.C."/>
            <person name="Pappas M.R."/>
            <person name="Faria D.A."/>
            <person name="Sansaloni C.P."/>
            <person name="Petroli C.D."/>
            <person name="Yang X."/>
            <person name="Ranjan P."/>
            <person name="Tschaplinski T.J."/>
            <person name="Ye C.Y."/>
            <person name="Li T."/>
            <person name="Sterck L."/>
            <person name="Vanneste K."/>
            <person name="Murat F."/>
            <person name="Soler M."/>
            <person name="Clemente H.S."/>
            <person name="Saidi N."/>
            <person name="Cassan-Wang H."/>
            <person name="Dunand C."/>
            <person name="Hefer C.A."/>
            <person name="Bornberg-Bauer E."/>
            <person name="Kersting A.R."/>
            <person name="Vining K."/>
            <person name="Amarasinghe V."/>
            <person name="Ranik M."/>
            <person name="Naithani S."/>
            <person name="Elser J."/>
            <person name="Boyd A.E."/>
            <person name="Liston A."/>
            <person name="Spatafora J.W."/>
            <person name="Dharmwardhana P."/>
            <person name="Raja R."/>
            <person name="Sullivan C."/>
            <person name="Romanel E."/>
            <person name="Alves-Ferreira M."/>
            <person name="Kulheim C."/>
            <person name="Foley W."/>
            <person name="Carocha V."/>
            <person name="Paiva J."/>
            <person name="Kudrna D."/>
            <person name="Brommonschenkel S.H."/>
            <person name="Pasquali G."/>
            <person name="Byrne M."/>
            <person name="Rigault P."/>
            <person name="Tibbits J."/>
            <person name="Spokevicius A."/>
            <person name="Jones R.C."/>
            <person name="Steane D.A."/>
            <person name="Vaillancourt R.E."/>
            <person name="Potts B.M."/>
            <person name="Joubert F."/>
            <person name="Barry K."/>
            <person name="Pappas G.J."/>
            <person name="Strauss S.H."/>
            <person name="Jaiswal P."/>
            <person name="Grima-Pettenati J."/>
            <person name="Salse J."/>
            <person name="Van D.P."/>
            <person name="Rokhsar D.S."/>
            <person name="Schmutz J."/>
        </authorList>
    </citation>
    <scope>NUCLEOTIDE SEQUENCE</scope>
    <source>
        <tissue evidence="1">Leaf extractions</tissue>
    </source>
</reference>
<organism evidence="2">
    <name type="scientific">Eucalyptus grandis</name>
    <name type="common">Flooded gum</name>
    <dbReference type="NCBI Taxonomy" id="71139"/>
    <lineage>
        <taxon>Eukaryota</taxon>
        <taxon>Viridiplantae</taxon>
        <taxon>Streptophyta</taxon>
        <taxon>Embryophyta</taxon>
        <taxon>Tracheophyta</taxon>
        <taxon>Spermatophyta</taxon>
        <taxon>Magnoliopsida</taxon>
        <taxon>eudicotyledons</taxon>
        <taxon>Gunneridae</taxon>
        <taxon>Pentapetalae</taxon>
        <taxon>rosids</taxon>
        <taxon>malvids</taxon>
        <taxon>Myrtales</taxon>
        <taxon>Myrtaceae</taxon>
        <taxon>Myrtoideae</taxon>
        <taxon>Eucalypteae</taxon>
        <taxon>Eucalyptus</taxon>
    </lineage>
</organism>
<dbReference type="Gramene" id="KCW44375">
    <property type="protein sequence ID" value="KCW44375"/>
    <property type="gene ID" value="EUGRSUZ_L02147"/>
</dbReference>
<feature type="non-terminal residue" evidence="2">
    <location>
        <position position="1"/>
    </location>
</feature>
<dbReference type="InParanoid" id="A0A058ZTM3"/>
<dbReference type="EMBL" id="MU848863">
    <property type="protein sequence ID" value="KAK2631995.1"/>
    <property type="molecule type" value="Genomic_DNA"/>
</dbReference>